<evidence type="ECO:0000256" key="2">
    <source>
        <dbReference type="ARBA" id="ARBA00007663"/>
    </source>
</evidence>
<comment type="similarity">
    <text evidence="2 13">Belongs to the SUA5 family.</text>
</comment>
<evidence type="ECO:0000256" key="11">
    <source>
        <dbReference type="ARBA" id="ARBA00029774"/>
    </source>
</evidence>
<proteinExistence type="inferred from homology"/>
<dbReference type="GO" id="GO:0061710">
    <property type="term" value="F:L-threonylcarbamoyladenylate synthase"/>
    <property type="evidence" value="ECO:0007669"/>
    <property type="project" value="UniProtKB-EC"/>
</dbReference>
<evidence type="ECO:0000256" key="10">
    <source>
        <dbReference type="ARBA" id="ARBA00022840"/>
    </source>
</evidence>
<feature type="binding site" evidence="14">
    <location>
        <position position="125"/>
    </location>
    <ligand>
        <name>L-threonine</name>
        <dbReference type="ChEBI" id="CHEBI:57926"/>
    </ligand>
</feature>
<accession>A0A1F5S212</accession>
<comment type="caution">
    <text evidence="16">The sequence shown here is derived from an EMBL/GenBank/DDBJ whole genome shotgun (WGS) entry which is preliminary data.</text>
</comment>
<evidence type="ECO:0000256" key="8">
    <source>
        <dbReference type="ARBA" id="ARBA00022695"/>
    </source>
</evidence>
<evidence type="ECO:0000256" key="1">
    <source>
        <dbReference type="ARBA" id="ARBA00004496"/>
    </source>
</evidence>
<keyword evidence="10 13" id="KW-0067">ATP-binding</keyword>
<dbReference type="InterPro" id="IPR038385">
    <property type="entry name" value="Sua5/YwlC_C"/>
</dbReference>
<dbReference type="PANTHER" id="PTHR17490">
    <property type="entry name" value="SUA5"/>
    <property type="match status" value="1"/>
</dbReference>
<dbReference type="SUPFAM" id="SSF55821">
    <property type="entry name" value="YrdC/RibB"/>
    <property type="match status" value="1"/>
</dbReference>
<feature type="binding site" evidence="14">
    <location>
        <position position="63"/>
    </location>
    <ligand>
        <name>ATP</name>
        <dbReference type="ChEBI" id="CHEBI:30616"/>
    </ligand>
</feature>
<dbReference type="InterPro" id="IPR006070">
    <property type="entry name" value="Sua5-like_dom"/>
</dbReference>
<evidence type="ECO:0000256" key="6">
    <source>
        <dbReference type="ARBA" id="ARBA00022679"/>
    </source>
</evidence>
<evidence type="ECO:0000259" key="15">
    <source>
        <dbReference type="PROSITE" id="PS51163"/>
    </source>
</evidence>
<dbReference type="GO" id="GO:0006450">
    <property type="term" value="P:regulation of translational fidelity"/>
    <property type="evidence" value="ECO:0007669"/>
    <property type="project" value="TreeGrafter"/>
</dbReference>
<gene>
    <name evidence="16" type="ORF">A2257_03035</name>
</gene>
<feature type="binding site" evidence="14">
    <location>
        <position position="237"/>
    </location>
    <ligand>
        <name>ATP</name>
        <dbReference type="ChEBI" id="CHEBI:30616"/>
    </ligand>
</feature>
<organism evidence="16 17">
    <name type="scientific">Candidatus Falkowbacteria bacterium RIFOXYA2_FULL_38_12</name>
    <dbReference type="NCBI Taxonomy" id="1797993"/>
    <lineage>
        <taxon>Bacteria</taxon>
        <taxon>Candidatus Falkowiibacteriota</taxon>
    </lineage>
</organism>
<dbReference type="InterPro" id="IPR005145">
    <property type="entry name" value="Sua5_C"/>
</dbReference>
<evidence type="ECO:0000256" key="12">
    <source>
        <dbReference type="ARBA" id="ARBA00048366"/>
    </source>
</evidence>
<comment type="catalytic activity">
    <reaction evidence="12 13">
        <text>L-threonine + hydrogencarbonate + ATP = L-threonylcarbamoyladenylate + diphosphate + H2O</text>
        <dbReference type="Rhea" id="RHEA:36407"/>
        <dbReference type="ChEBI" id="CHEBI:15377"/>
        <dbReference type="ChEBI" id="CHEBI:17544"/>
        <dbReference type="ChEBI" id="CHEBI:30616"/>
        <dbReference type="ChEBI" id="CHEBI:33019"/>
        <dbReference type="ChEBI" id="CHEBI:57926"/>
        <dbReference type="ChEBI" id="CHEBI:73682"/>
        <dbReference type="EC" id="2.7.7.87"/>
    </reaction>
</comment>
<dbReference type="Gene3D" id="3.90.870.10">
    <property type="entry name" value="DHBP synthase"/>
    <property type="match status" value="1"/>
</dbReference>
<dbReference type="GO" id="GO:0005737">
    <property type="term" value="C:cytoplasm"/>
    <property type="evidence" value="ECO:0007669"/>
    <property type="project" value="UniProtKB-SubCell"/>
</dbReference>
<dbReference type="PROSITE" id="PS51163">
    <property type="entry name" value="YRDC"/>
    <property type="match status" value="1"/>
</dbReference>
<protein>
    <recommendedName>
        <fullName evidence="4 13">Threonylcarbamoyl-AMP synthase</fullName>
        <shortName evidence="13">TC-AMP synthase</shortName>
        <ecNumber evidence="3 13">2.7.7.87</ecNumber>
    </recommendedName>
    <alternativeName>
        <fullName evidence="11 13">L-threonylcarbamoyladenylate synthase</fullName>
    </alternativeName>
</protein>
<keyword evidence="9 13" id="KW-0547">Nucleotide-binding</keyword>
<feature type="binding site" evidence="14">
    <location>
        <position position="36"/>
    </location>
    <ligand>
        <name>L-threonine</name>
        <dbReference type="ChEBI" id="CHEBI:57926"/>
    </ligand>
</feature>
<feature type="binding site" evidence="14">
    <location>
        <position position="185"/>
    </location>
    <ligand>
        <name>L-threonine</name>
        <dbReference type="ChEBI" id="CHEBI:57926"/>
    </ligand>
</feature>
<dbReference type="Gene3D" id="3.40.50.11030">
    <property type="entry name" value="Threonylcarbamoyl-AMP synthase, C-terminal domain"/>
    <property type="match status" value="1"/>
</dbReference>
<dbReference type="Proteomes" id="UP000177407">
    <property type="component" value="Unassembled WGS sequence"/>
</dbReference>
<evidence type="ECO:0000256" key="9">
    <source>
        <dbReference type="ARBA" id="ARBA00022741"/>
    </source>
</evidence>
<dbReference type="GO" id="GO:0003725">
    <property type="term" value="F:double-stranded RNA binding"/>
    <property type="evidence" value="ECO:0007669"/>
    <property type="project" value="UniProtKB-UniRule"/>
</dbReference>
<comment type="function">
    <text evidence="13">Required for the formation of a threonylcarbamoyl group on adenosine at position 37 (t(6)A37) in tRNAs that read codons beginning with adenine.</text>
</comment>
<dbReference type="PANTHER" id="PTHR17490:SF16">
    <property type="entry name" value="THREONYLCARBAMOYL-AMP SYNTHASE"/>
    <property type="match status" value="1"/>
</dbReference>
<dbReference type="GO" id="GO:0008033">
    <property type="term" value="P:tRNA processing"/>
    <property type="evidence" value="ECO:0007669"/>
    <property type="project" value="UniProtKB-KW"/>
</dbReference>
<dbReference type="InterPro" id="IPR050156">
    <property type="entry name" value="TC-AMP_synthase_SUA5"/>
</dbReference>
<name>A0A1F5S212_9BACT</name>
<dbReference type="InterPro" id="IPR017945">
    <property type="entry name" value="DHBP_synth_RibB-like_a/b_dom"/>
</dbReference>
<feature type="domain" description="YrdC-like" evidence="15">
    <location>
        <begin position="14"/>
        <end position="203"/>
    </location>
</feature>
<keyword evidence="8 13" id="KW-0548">Nucleotidyltransferase</keyword>
<keyword evidence="5 13" id="KW-0963">Cytoplasm</keyword>
<keyword evidence="6 13" id="KW-0808">Transferase</keyword>
<feature type="binding site" evidence="14">
    <location>
        <position position="155"/>
    </location>
    <ligand>
        <name>ATP</name>
        <dbReference type="ChEBI" id="CHEBI:30616"/>
    </ligand>
</feature>
<dbReference type="Pfam" id="PF03481">
    <property type="entry name" value="Sua5_C"/>
    <property type="match status" value="1"/>
</dbReference>
<dbReference type="Pfam" id="PF01300">
    <property type="entry name" value="Sua5_yciO_yrdC"/>
    <property type="match status" value="1"/>
</dbReference>
<feature type="binding site" evidence="14">
    <location>
        <position position="68"/>
    </location>
    <ligand>
        <name>L-threonine</name>
        <dbReference type="ChEBI" id="CHEBI:57926"/>
    </ligand>
</feature>
<feature type="binding site" evidence="14">
    <location>
        <position position="147"/>
    </location>
    <ligand>
        <name>ATP</name>
        <dbReference type="ChEBI" id="CHEBI:30616"/>
    </ligand>
</feature>
<dbReference type="InterPro" id="IPR010923">
    <property type="entry name" value="T(6)A37_SUA5"/>
</dbReference>
<feature type="binding site" evidence="14">
    <location>
        <position position="145"/>
    </location>
    <ligand>
        <name>L-threonine</name>
        <dbReference type="ChEBI" id="CHEBI:57926"/>
    </ligand>
</feature>
<evidence type="ECO:0000256" key="13">
    <source>
        <dbReference type="PIRNR" id="PIRNR004930"/>
    </source>
</evidence>
<evidence type="ECO:0000256" key="5">
    <source>
        <dbReference type="ARBA" id="ARBA00022490"/>
    </source>
</evidence>
<evidence type="ECO:0000313" key="16">
    <source>
        <dbReference type="EMBL" id="OGF20724.1"/>
    </source>
</evidence>
<dbReference type="EC" id="2.7.7.87" evidence="3 13"/>
<dbReference type="EMBL" id="MFGA01000020">
    <property type="protein sequence ID" value="OGF20724.1"/>
    <property type="molecule type" value="Genomic_DNA"/>
</dbReference>
<dbReference type="NCBIfam" id="TIGR00057">
    <property type="entry name" value="L-threonylcarbamoyladenylate synthase"/>
    <property type="match status" value="1"/>
</dbReference>
<evidence type="ECO:0000256" key="7">
    <source>
        <dbReference type="ARBA" id="ARBA00022694"/>
    </source>
</evidence>
<dbReference type="AlphaFoldDB" id="A0A1F5S212"/>
<feature type="binding site" evidence="14">
    <location>
        <position position="199"/>
    </location>
    <ligand>
        <name>ATP</name>
        <dbReference type="ChEBI" id="CHEBI:30616"/>
    </ligand>
</feature>
<dbReference type="PIRSF" id="PIRSF004930">
    <property type="entry name" value="Tln_factor_SUA5"/>
    <property type="match status" value="1"/>
</dbReference>
<comment type="subcellular location">
    <subcellularLocation>
        <location evidence="1 13">Cytoplasm</location>
    </subcellularLocation>
</comment>
<keyword evidence="7 13" id="KW-0819">tRNA processing</keyword>
<dbReference type="FunFam" id="3.90.870.10:FF:000008">
    <property type="entry name" value="Threonylcarbamoyl-AMP synthase"/>
    <property type="match status" value="1"/>
</dbReference>
<evidence type="ECO:0000256" key="3">
    <source>
        <dbReference type="ARBA" id="ARBA00012584"/>
    </source>
</evidence>
<dbReference type="GO" id="GO:0000049">
    <property type="term" value="F:tRNA binding"/>
    <property type="evidence" value="ECO:0007669"/>
    <property type="project" value="TreeGrafter"/>
</dbReference>
<sequence length="343" mass="38069">MTEIIRINPKKPEDEKIKKAAQILRNGGLVAFPTETVYGLGADALNPMAIKKIFKAKKRPQDNPLILHIAEKEDIFIYTEPDKKNLELIKKLINKFWPGPLTLIIKKKKIVPEEITAGLKNTSIRLPDNIVARALIKKLGSPIAAPSANLSGSPSPTEASHVYNDLAGRIEMILDGGETKIGVESTILDCTKSPFVLLRPGKITAEELEKIVGTIKIHKASQKIKNPPSPGLKYAHYSPKAKLILVEGNVSDVRRKIDELIGKYGARKVGVLNLGNRYNYKNVDTIIYLGENNEAIAKNLFKSFRDFDKKNIDIILVEGIPEKNFGAAIMNRMRKAAKKIIKV</sequence>
<evidence type="ECO:0000256" key="14">
    <source>
        <dbReference type="PIRSR" id="PIRSR004930-1"/>
    </source>
</evidence>
<dbReference type="GO" id="GO:0005524">
    <property type="term" value="F:ATP binding"/>
    <property type="evidence" value="ECO:0007669"/>
    <property type="project" value="UniProtKB-UniRule"/>
</dbReference>
<evidence type="ECO:0000313" key="17">
    <source>
        <dbReference type="Proteomes" id="UP000177407"/>
    </source>
</evidence>
<evidence type="ECO:0000256" key="4">
    <source>
        <dbReference type="ARBA" id="ARBA00015492"/>
    </source>
</evidence>
<feature type="binding site" evidence="14">
    <location>
        <position position="59"/>
    </location>
    <ligand>
        <name>ATP</name>
        <dbReference type="ChEBI" id="CHEBI:30616"/>
    </ligand>
</feature>
<reference evidence="16 17" key="1">
    <citation type="journal article" date="2016" name="Nat. Commun.">
        <title>Thousands of microbial genomes shed light on interconnected biogeochemical processes in an aquifer system.</title>
        <authorList>
            <person name="Anantharaman K."/>
            <person name="Brown C.T."/>
            <person name="Hug L.A."/>
            <person name="Sharon I."/>
            <person name="Castelle C.J."/>
            <person name="Probst A.J."/>
            <person name="Thomas B.C."/>
            <person name="Singh A."/>
            <person name="Wilkins M.J."/>
            <person name="Karaoz U."/>
            <person name="Brodie E.L."/>
            <person name="Williams K.H."/>
            <person name="Hubbard S.S."/>
            <person name="Banfield J.F."/>
        </authorList>
    </citation>
    <scope>NUCLEOTIDE SEQUENCE [LARGE SCALE GENOMIC DNA]</scope>
</reference>